<protein>
    <recommendedName>
        <fullName evidence="4">Peptidase M15A C-terminal domain-containing protein</fullName>
    </recommendedName>
</protein>
<keyword evidence="1" id="KW-0732">Signal</keyword>
<evidence type="ECO:0000256" key="1">
    <source>
        <dbReference type="SAM" id="SignalP"/>
    </source>
</evidence>
<accession>A0A1F6D8B0</accession>
<dbReference type="EMBL" id="MFLA01000047">
    <property type="protein sequence ID" value="OGG57679.1"/>
    <property type="molecule type" value="Genomic_DNA"/>
</dbReference>
<reference evidence="2 3" key="1">
    <citation type="journal article" date="2016" name="Nat. Commun.">
        <title>Thousands of microbial genomes shed light on interconnected biogeochemical processes in an aquifer system.</title>
        <authorList>
            <person name="Anantharaman K."/>
            <person name="Brown C.T."/>
            <person name="Hug L.A."/>
            <person name="Sharon I."/>
            <person name="Castelle C.J."/>
            <person name="Probst A.J."/>
            <person name="Thomas B.C."/>
            <person name="Singh A."/>
            <person name="Wilkins M.J."/>
            <person name="Karaoz U."/>
            <person name="Brodie E.L."/>
            <person name="Williams K.H."/>
            <person name="Hubbard S.S."/>
            <person name="Banfield J.F."/>
        </authorList>
    </citation>
    <scope>NUCLEOTIDE SEQUENCE [LARGE SCALE GENOMIC DNA]</scope>
</reference>
<evidence type="ECO:0000313" key="2">
    <source>
        <dbReference type="EMBL" id="OGG57679.1"/>
    </source>
</evidence>
<sequence length="427" mass="44699">MPVRISFGTTSLFLAVFISLAMLPQTAAATCERPGSVPITSETRAAAKAAGVPDFCDQWTPNQPYVGQEVGEAKVYLKNVLCTPDGDNYGGYGPDGTIENLNPGFAQCAAKFLKDMSGRLPGAIRLRSGGVNPVCVKEGSRTVDKQNAYVNRGALACKLGARCEHPQGIAIDVNTTSQQNYSFLHTAACAYGLVFYLGFDDEYHFVPAANRVGKRDRVRCPAESAQINCADPNFHPQNLIPSYAPSPTAAFTQSIRQALGLSTPQPTASQPAILSQPLSTAQSPIAAFQPAPAGTNGVSSQLGTSDVALAASSSVADQLEQLAFGTSSNPSSENATSVPLIVSGANAAQLNGNQEQTAVSTSSYIGVSSPSQTTFISGDLNWQTDSPPSQPLTGLEAVLVNLKGILLSILQHLVPFGGRNAYDDAIE</sequence>
<dbReference type="Proteomes" id="UP000176377">
    <property type="component" value="Unassembled WGS sequence"/>
</dbReference>
<organism evidence="2 3">
    <name type="scientific">Candidatus Kaiserbacteria bacterium RIFCSPHIGHO2_01_FULL_56_24</name>
    <dbReference type="NCBI Taxonomy" id="1798487"/>
    <lineage>
        <taxon>Bacteria</taxon>
        <taxon>Candidatus Kaiseribacteriota</taxon>
    </lineage>
</organism>
<name>A0A1F6D8B0_9BACT</name>
<comment type="caution">
    <text evidence="2">The sequence shown here is derived from an EMBL/GenBank/DDBJ whole genome shotgun (WGS) entry which is preliminary data.</text>
</comment>
<dbReference type="AlphaFoldDB" id="A0A1F6D8B0"/>
<proteinExistence type="predicted"/>
<gene>
    <name evidence="2" type="ORF">A2765_06085</name>
</gene>
<evidence type="ECO:0008006" key="4">
    <source>
        <dbReference type="Google" id="ProtNLM"/>
    </source>
</evidence>
<evidence type="ECO:0000313" key="3">
    <source>
        <dbReference type="Proteomes" id="UP000176377"/>
    </source>
</evidence>
<feature type="chain" id="PRO_5009523719" description="Peptidase M15A C-terminal domain-containing protein" evidence="1">
    <location>
        <begin position="30"/>
        <end position="427"/>
    </location>
</feature>
<feature type="signal peptide" evidence="1">
    <location>
        <begin position="1"/>
        <end position="29"/>
    </location>
</feature>